<dbReference type="GO" id="GO:0016020">
    <property type="term" value="C:membrane"/>
    <property type="evidence" value="ECO:0007669"/>
    <property type="project" value="UniProtKB-SubCell"/>
</dbReference>
<feature type="domain" description="Major facilitator superfamily (MFS) profile" evidence="6">
    <location>
        <begin position="74"/>
        <end position="545"/>
    </location>
</feature>
<sequence length="551" mass="58157">MSATTTSLEIWEEDYGGIELEPMGYPTLGQDPKTSQASFNAQAVQGPADEEITEPLTNANGDAPAISKWRATVIVGTVACITLINSMLAGILVVSLPTMAAELGLSQDLLLWPASVSALACGCTLLLSGSIADVAGGRRIYLLGVFLMAVTTVACGVCKTSIQLILFRAAQGVALSLCLPSSVILITSNIPTGSWRNIAFSCLGAGQPVGFSVGLVIGGAFVEAIGWRYGYYIAAILTAVIFVISIFGVPVDQAAESQSLRTILRRMGTEIDWIGCMLLSTSLGLLSYVLSVLASGASHFLAPASITLFSIATALIPAFIFYVKRQERLGLKAIIPPSIWSNRVFASLCTTVFIIWGTFNAVQFFLTLFFQSVQSLSAIQTSIRFLPMVITGTGTNFLTGWLVKRVRADILVLASACISALSPLLMAIINPASSYWTYAFFATACAPICADVLFTVANLLITSVFPPKTHGLAGGVFNTISNIGNSVGLAITAVVASSVTLSEKGKDESVAEMLMDGYRATFWLCFGANVVVLAIIGFGLRKIGKVGIKVD</sequence>
<dbReference type="Proteomes" id="UP000077154">
    <property type="component" value="Unassembled WGS sequence"/>
</dbReference>
<organism evidence="7">
    <name type="scientific">Pseudogymnoascus destructans</name>
    <dbReference type="NCBI Taxonomy" id="655981"/>
    <lineage>
        <taxon>Eukaryota</taxon>
        <taxon>Fungi</taxon>
        <taxon>Dikarya</taxon>
        <taxon>Ascomycota</taxon>
        <taxon>Pezizomycotina</taxon>
        <taxon>Leotiomycetes</taxon>
        <taxon>Thelebolales</taxon>
        <taxon>Thelebolaceae</taxon>
        <taxon>Pseudogymnoascus</taxon>
    </lineage>
</organism>
<feature type="transmembrane region" description="Helical" evidence="5">
    <location>
        <begin position="410"/>
        <end position="429"/>
    </location>
</feature>
<feature type="transmembrane region" description="Helical" evidence="5">
    <location>
        <begin position="382"/>
        <end position="403"/>
    </location>
</feature>
<keyword evidence="4 5" id="KW-0472">Membrane</keyword>
<feature type="transmembrane region" description="Helical" evidence="5">
    <location>
        <begin position="140"/>
        <end position="162"/>
    </location>
</feature>
<reference evidence="7" key="1">
    <citation type="submission" date="2016-03" db="EMBL/GenBank/DDBJ databases">
        <title>Updated assembly of Pseudogymnoascus destructans, the fungus causing white-nose syndrome of bats.</title>
        <authorList>
            <person name="Palmer J.M."/>
            <person name="Drees K.P."/>
            <person name="Foster J.T."/>
            <person name="Lindner D.L."/>
        </authorList>
    </citation>
    <scope>NUCLEOTIDE SEQUENCE [LARGE SCALE GENOMIC DNA]</scope>
    <source>
        <strain evidence="7">20631-21</strain>
    </source>
</reference>
<evidence type="ECO:0000256" key="1">
    <source>
        <dbReference type="ARBA" id="ARBA00004141"/>
    </source>
</evidence>
<keyword evidence="2 5" id="KW-0812">Transmembrane</keyword>
<feature type="transmembrane region" description="Helical" evidence="5">
    <location>
        <begin position="229"/>
        <end position="251"/>
    </location>
</feature>
<dbReference type="eggNOG" id="KOG0254">
    <property type="taxonomic scope" value="Eukaryota"/>
</dbReference>
<protein>
    <recommendedName>
        <fullName evidence="6">Major facilitator superfamily (MFS) profile domain-containing protein</fullName>
    </recommendedName>
</protein>
<evidence type="ECO:0000256" key="5">
    <source>
        <dbReference type="SAM" id="Phobius"/>
    </source>
</evidence>
<feature type="transmembrane region" description="Helical" evidence="5">
    <location>
        <begin position="435"/>
        <end position="461"/>
    </location>
</feature>
<dbReference type="Gene3D" id="1.20.1250.20">
    <property type="entry name" value="MFS general substrate transporter like domains"/>
    <property type="match status" value="2"/>
</dbReference>
<name>A0A177A4Z5_9PEZI</name>
<feature type="transmembrane region" description="Helical" evidence="5">
    <location>
        <begin position="344"/>
        <end position="370"/>
    </location>
</feature>
<evidence type="ECO:0000256" key="3">
    <source>
        <dbReference type="ARBA" id="ARBA00022989"/>
    </source>
</evidence>
<dbReference type="PANTHER" id="PTHR42718:SF10">
    <property type="entry name" value="TRANSPORTER, PUTATIVE (AFU_ORTHOLOGUE AFUA_8G06760)-RELATED"/>
    <property type="match status" value="1"/>
</dbReference>
<dbReference type="VEuPathDB" id="FungiDB:GMDG_06635"/>
<dbReference type="PROSITE" id="PS50850">
    <property type="entry name" value="MFS"/>
    <property type="match status" value="1"/>
</dbReference>
<feature type="transmembrane region" description="Helical" evidence="5">
    <location>
        <begin position="271"/>
        <end position="294"/>
    </location>
</feature>
<dbReference type="RefSeq" id="XP_024321322.1">
    <property type="nucleotide sequence ID" value="XM_024471554.1"/>
</dbReference>
<feature type="transmembrane region" description="Helical" evidence="5">
    <location>
        <begin position="109"/>
        <end position="128"/>
    </location>
</feature>
<evidence type="ECO:0000256" key="2">
    <source>
        <dbReference type="ARBA" id="ARBA00022692"/>
    </source>
</evidence>
<dbReference type="PANTHER" id="PTHR42718">
    <property type="entry name" value="MAJOR FACILITATOR SUPERFAMILY MULTIDRUG TRANSPORTER MFSC"/>
    <property type="match status" value="1"/>
</dbReference>
<feature type="transmembrane region" description="Helical" evidence="5">
    <location>
        <begin position="198"/>
        <end position="217"/>
    </location>
</feature>
<dbReference type="SUPFAM" id="SSF103473">
    <property type="entry name" value="MFS general substrate transporter"/>
    <property type="match status" value="1"/>
</dbReference>
<dbReference type="AlphaFoldDB" id="A0A177A4Z5"/>
<comment type="subcellular location">
    <subcellularLocation>
        <location evidence="1">Membrane</location>
        <topology evidence="1">Multi-pass membrane protein</topology>
    </subcellularLocation>
</comment>
<dbReference type="InterPro" id="IPR011701">
    <property type="entry name" value="MFS"/>
</dbReference>
<dbReference type="GeneID" id="36291034"/>
<feature type="transmembrane region" description="Helical" evidence="5">
    <location>
        <begin position="73"/>
        <end position="97"/>
    </location>
</feature>
<evidence type="ECO:0000313" key="7">
    <source>
        <dbReference type="EMBL" id="OAF56024.1"/>
    </source>
</evidence>
<evidence type="ECO:0000259" key="6">
    <source>
        <dbReference type="PROSITE" id="PS50850"/>
    </source>
</evidence>
<dbReference type="Pfam" id="PF07690">
    <property type="entry name" value="MFS_1"/>
    <property type="match status" value="1"/>
</dbReference>
<feature type="transmembrane region" description="Helical" evidence="5">
    <location>
        <begin position="300"/>
        <end position="323"/>
    </location>
</feature>
<dbReference type="GO" id="GO:0022857">
    <property type="term" value="F:transmembrane transporter activity"/>
    <property type="evidence" value="ECO:0007669"/>
    <property type="project" value="InterPro"/>
</dbReference>
<feature type="transmembrane region" description="Helical" evidence="5">
    <location>
        <begin position="521"/>
        <end position="540"/>
    </location>
</feature>
<dbReference type="InterPro" id="IPR020846">
    <property type="entry name" value="MFS_dom"/>
</dbReference>
<proteinExistence type="predicted"/>
<keyword evidence="3 5" id="KW-1133">Transmembrane helix</keyword>
<feature type="transmembrane region" description="Helical" evidence="5">
    <location>
        <begin position="482"/>
        <end position="501"/>
    </location>
</feature>
<accession>A0A177A4Z5</accession>
<evidence type="ECO:0000256" key="4">
    <source>
        <dbReference type="ARBA" id="ARBA00023136"/>
    </source>
</evidence>
<dbReference type="OrthoDB" id="2130629at2759"/>
<gene>
    <name evidence="7" type="ORF">VC83_07991</name>
</gene>
<feature type="transmembrane region" description="Helical" evidence="5">
    <location>
        <begin position="168"/>
        <end position="186"/>
    </location>
</feature>
<dbReference type="InterPro" id="IPR036259">
    <property type="entry name" value="MFS_trans_sf"/>
</dbReference>
<dbReference type="EMBL" id="KV441406">
    <property type="protein sequence ID" value="OAF56024.1"/>
    <property type="molecule type" value="Genomic_DNA"/>
</dbReference>